<dbReference type="GO" id="GO:0005524">
    <property type="term" value="F:ATP binding"/>
    <property type="evidence" value="ECO:0007669"/>
    <property type="project" value="UniProtKB-KW"/>
</dbReference>
<dbReference type="InterPro" id="IPR038718">
    <property type="entry name" value="SNF2-like_sf"/>
</dbReference>
<dbReference type="SMART" id="SM00487">
    <property type="entry name" value="DEXDc"/>
    <property type="match status" value="1"/>
</dbReference>
<protein>
    <recommendedName>
        <fullName evidence="14">Helicase ARIP4</fullName>
    </recommendedName>
</protein>
<dbReference type="InterPro" id="IPR000330">
    <property type="entry name" value="SNF2_N"/>
</dbReference>
<organism evidence="12 13">
    <name type="scientific">Cloeon dipterum</name>
    <dbReference type="NCBI Taxonomy" id="197152"/>
    <lineage>
        <taxon>Eukaryota</taxon>
        <taxon>Metazoa</taxon>
        <taxon>Ecdysozoa</taxon>
        <taxon>Arthropoda</taxon>
        <taxon>Hexapoda</taxon>
        <taxon>Insecta</taxon>
        <taxon>Pterygota</taxon>
        <taxon>Palaeoptera</taxon>
        <taxon>Ephemeroptera</taxon>
        <taxon>Pisciforma</taxon>
        <taxon>Baetidae</taxon>
        <taxon>Cloeon</taxon>
    </lineage>
</organism>
<dbReference type="Pfam" id="PF00271">
    <property type="entry name" value="Helicase_C"/>
    <property type="match status" value="1"/>
</dbReference>
<keyword evidence="5" id="KW-0347">Helicase</keyword>
<dbReference type="SMART" id="SM00490">
    <property type="entry name" value="HELICc"/>
    <property type="match status" value="1"/>
</dbReference>
<dbReference type="GO" id="GO:0004386">
    <property type="term" value="F:helicase activity"/>
    <property type="evidence" value="ECO:0007669"/>
    <property type="project" value="UniProtKB-KW"/>
</dbReference>
<dbReference type="InterPro" id="IPR044574">
    <property type="entry name" value="ARIP4-like"/>
</dbReference>
<dbReference type="CDD" id="cd18069">
    <property type="entry name" value="DEXHc_ARIP4"/>
    <property type="match status" value="1"/>
</dbReference>
<gene>
    <name evidence="12" type="ORF">CLODIP_2_CD02868</name>
</gene>
<evidence type="ECO:0000313" key="13">
    <source>
        <dbReference type="Proteomes" id="UP000494165"/>
    </source>
</evidence>
<evidence type="ECO:0000256" key="3">
    <source>
        <dbReference type="ARBA" id="ARBA00022741"/>
    </source>
</evidence>
<dbReference type="PANTHER" id="PTHR45797">
    <property type="entry name" value="RAD54-LIKE"/>
    <property type="match status" value="1"/>
</dbReference>
<dbReference type="OrthoDB" id="2020972at2759"/>
<evidence type="ECO:0000256" key="4">
    <source>
        <dbReference type="ARBA" id="ARBA00022801"/>
    </source>
</evidence>
<keyword evidence="8" id="KW-0539">Nucleus</keyword>
<dbReference type="InterPro" id="IPR014001">
    <property type="entry name" value="Helicase_ATP-bd"/>
</dbReference>
<evidence type="ECO:0000259" key="11">
    <source>
        <dbReference type="PROSITE" id="PS51194"/>
    </source>
</evidence>
<dbReference type="GO" id="GO:0016887">
    <property type="term" value="F:ATP hydrolysis activity"/>
    <property type="evidence" value="ECO:0007669"/>
    <property type="project" value="InterPro"/>
</dbReference>
<keyword evidence="7" id="KW-0238">DNA-binding</keyword>
<feature type="compositionally biased region" description="Basic and acidic residues" evidence="9">
    <location>
        <begin position="93"/>
        <end position="104"/>
    </location>
</feature>
<evidence type="ECO:0000256" key="1">
    <source>
        <dbReference type="ARBA" id="ARBA00004123"/>
    </source>
</evidence>
<keyword evidence="6" id="KW-0067">ATP-binding</keyword>
<dbReference type="Proteomes" id="UP000494165">
    <property type="component" value="Unassembled WGS sequence"/>
</dbReference>
<evidence type="ECO:0000256" key="8">
    <source>
        <dbReference type="ARBA" id="ARBA00023242"/>
    </source>
</evidence>
<dbReference type="Pfam" id="PF00176">
    <property type="entry name" value="SNF2-rel_dom"/>
    <property type="match status" value="1"/>
</dbReference>
<dbReference type="GO" id="GO:0003677">
    <property type="term" value="F:DNA binding"/>
    <property type="evidence" value="ECO:0007669"/>
    <property type="project" value="UniProtKB-KW"/>
</dbReference>
<reference evidence="12 13" key="1">
    <citation type="submission" date="2020-04" db="EMBL/GenBank/DDBJ databases">
        <authorList>
            <person name="Alioto T."/>
            <person name="Alioto T."/>
            <person name="Gomez Garrido J."/>
        </authorList>
    </citation>
    <scope>NUCLEOTIDE SEQUENCE [LARGE SCALE GENOMIC DNA]</scope>
</reference>
<dbReference type="SUPFAM" id="SSF52540">
    <property type="entry name" value="P-loop containing nucleoside triphosphate hydrolases"/>
    <property type="match status" value="2"/>
</dbReference>
<evidence type="ECO:0000256" key="6">
    <source>
        <dbReference type="ARBA" id="ARBA00022840"/>
    </source>
</evidence>
<dbReference type="Gene3D" id="1.20.120.850">
    <property type="entry name" value="SWI2/SNF2 ATPases, N-terminal domain"/>
    <property type="match status" value="1"/>
</dbReference>
<keyword evidence="3" id="KW-0547">Nucleotide-binding</keyword>
<dbReference type="InterPro" id="IPR001650">
    <property type="entry name" value="Helicase_C-like"/>
</dbReference>
<evidence type="ECO:0008006" key="14">
    <source>
        <dbReference type="Google" id="ProtNLM"/>
    </source>
</evidence>
<feature type="domain" description="Helicase C-terminal" evidence="11">
    <location>
        <begin position="1023"/>
        <end position="1182"/>
    </location>
</feature>
<keyword evidence="4" id="KW-0378">Hydrolase</keyword>
<feature type="compositionally biased region" description="Acidic residues" evidence="9">
    <location>
        <begin position="71"/>
        <end position="92"/>
    </location>
</feature>
<feature type="region of interest" description="Disordered" evidence="9">
    <location>
        <begin position="970"/>
        <end position="992"/>
    </location>
</feature>
<feature type="compositionally biased region" description="Basic and acidic residues" evidence="9">
    <location>
        <begin position="201"/>
        <end position="216"/>
    </location>
</feature>
<dbReference type="InterPro" id="IPR049730">
    <property type="entry name" value="SNF2/RAD54-like_C"/>
</dbReference>
<evidence type="ECO:0000259" key="10">
    <source>
        <dbReference type="PROSITE" id="PS51192"/>
    </source>
</evidence>
<dbReference type="Gene3D" id="3.40.50.300">
    <property type="entry name" value="P-loop containing nucleotide triphosphate hydrolases"/>
    <property type="match status" value="2"/>
</dbReference>
<feature type="domain" description="Helicase ATP-binding" evidence="10">
    <location>
        <begin position="450"/>
        <end position="662"/>
    </location>
</feature>
<dbReference type="PANTHER" id="PTHR45797:SF1">
    <property type="entry name" value="HELICASE ARIP4"/>
    <property type="match status" value="1"/>
</dbReference>
<feature type="compositionally biased region" description="Basic and acidic residues" evidence="9">
    <location>
        <begin position="970"/>
        <end position="980"/>
    </location>
</feature>
<comment type="subcellular location">
    <subcellularLocation>
        <location evidence="1">Nucleus</location>
    </subcellularLocation>
</comment>
<feature type="compositionally biased region" description="Basic residues" evidence="9">
    <location>
        <begin position="176"/>
        <end position="187"/>
    </location>
</feature>
<name>A0A8S1DBN5_9INSE</name>
<evidence type="ECO:0000256" key="7">
    <source>
        <dbReference type="ARBA" id="ARBA00023125"/>
    </source>
</evidence>
<dbReference type="GO" id="GO:0005634">
    <property type="term" value="C:nucleus"/>
    <property type="evidence" value="ECO:0007669"/>
    <property type="project" value="UniProtKB-SubCell"/>
</dbReference>
<feature type="compositionally biased region" description="Basic and acidic residues" evidence="9">
    <location>
        <begin position="1257"/>
        <end position="1266"/>
    </location>
</feature>
<dbReference type="PROSITE" id="PS51194">
    <property type="entry name" value="HELICASE_CTER"/>
    <property type="match status" value="1"/>
</dbReference>
<evidence type="ECO:0000256" key="9">
    <source>
        <dbReference type="SAM" id="MobiDB-lite"/>
    </source>
</evidence>
<comment type="caution">
    <text evidence="12">The sequence shown here is derived from an EMBL/GenBank/DDBJ whole genome shotgun (WGS) entry which is preliminary data.</text>
</comment>
<dbReference type="CDD" id="cd18793">
    <property type="entry name" value="SF2_C_SNF"/>
    <property type="match status" value="1"/>
</dbReference>
<keyword evidence="13" id="KW-1185">Reference proteome</keyword>
<dbReference type="InterPro" id="IPR027417">
    <property type="entry name" value="P-loop_NTPase"/>
</dbReference>
<dbReference type="PROSITE" id="PS51192">
    <property type="entry name" value="HELICASE_ATP_BIND_1"/>
    <property type="match status" value="1"/>
</dbReference>
<sequence length="1380" mass="156087">MCLRKFAAPLEFIVANIAALQLSQVQFAISVTRSESKSEHKMEPFKSLPELTIQKVFVPTGSGMGSASDVASDEEEDVSQVNSESEDADSESFEDKNELKERNEFSLAKNGVNKDEDEVEKQGGISGECKSSGNEEKVQVLENGSDVDEEIKSDVSPSLCKSIKKRKNSDLGKDTIKKKKRKRKREVKVKEEGNTDSESESGQKPKEQRPKNLRKNIREVMTEDVLDEETKAAQRQEMERLIRVQERQLELKRFMREQHRANMQQLGRLDNCVITPIDGNQNSFAVNNQLPSFRSLHSFENDPMYNTKGSLTKYVIEQLRMNRLADAKKSHPSVQLTNAVKHASATAAQKDPESIKPEEVTISSSDDDCMIVADSDVEEEVDDDPTNSGSHTNDKFNIPDEQGQVLINVHEFSKGEPGVFLAPQIARVIQPHQIGGIRFLYDNVIESLERCRTSEGFGCILAHSMGLGKTLQVVSFCDIFLRHTDGRRVLCVMPINTLQNWLAEFNLWVPEVVPANAVAGFRPREFKLHLLNDAQKTLVARAKVIRQWKADGGVLLIGYECYRNLCLRKDKKSSKKKFTPLVDVEESDVKKKLLWNEVYDTLVKPGPDLVICDEGHRIKNDHASISHALKTIQTKRRVVLTGYPLQNNLLEYWCMVDFVRPNYLGTKNEFSNMFERPIQNGQCMDSTPEDKRTMRYRAHVLHSLLNGFVQRRSHEVLQTALPPKTETVLLCRLSSYQGKLYSAFTGAYFKTKAMGNPLKAFSVCTKIWNHPDILHHHLTKNKTGNDSDLEDLIDGTIEGLAAPAQSGKRTRPKKTAKPVTEAKVDVVVKAIAPIQDASHSAQNQDFQFNQNLGYGESSNQYNQQLYQQQAYFNNSQQQCYQQSSNQVQAGAEHQEPYNSLAMGQSFQSQQQCWPQQGVYGQSQSSFGGQFDNSYGMLPTTLKPKNEAMMDMIDKKGEEIQSMEKMIDEKIENNTREEELKGSNMPKSGKEDSSSISYEWAAEIMKTYIPGLIEAGTKMQVVFCILEECSKINDRVLLFSQSLYTLNMIEDYLHKNLVPETNENWTKNVHYFRLDGSTPAIERERLINEFNANTKIKLFLVSTKAGSLGINLVGANRVIVFDASWNPCHDTQAVCRVYRYGQTKPCYVYRLVMDNCLEKKIYDRQVSKQGMADRVVDELNPDAHLSMKDSSNLLCEYEDDGPIVDLSEYASRYSSDPVLQNLLKKHGTLLTKLPFQHESLLVDRKDKKLSKAEKRLAQRHYDQEKQANTKPSFNNYYGGQQGSYSTSGGGIVNATPPMHSIRQEPSPPFQRIFSSTPPIYADSRQFFGSQHPPLLRNNLVETIRSSFATAFGPLSHSSNNFQPNESICNNVNQVFTLSDSD</sequence>
<proteinExistence type="inferred from homology"/>
<feature type="region of interest" description="Disordered" evidence="9">
    <location>
        <begin position="1257"/>
        <end position="1279"/>
    </location>
</feature>
<comment type="similarity">
    <text evidence="2">Belongs to the SNF2/RAD54 helicase family.</text>
</comment>
<evidence type="ECO:0000256" key="5">
    <source>
        <dbReference type="ARBA" id="ARBA00022806"/>
    </source>
</evidence>
<dbReference type="EMBL" id="CADEPI010000199">
    <property type="protein sequence ID" value="CAB3380044.1"/>
    <property type="molecule type" value="Genomic_DNA"/>
</dbReference>
<accession>A0A8S1DBN5</accession>
<feature type="region of interest" description="Disordered" evidence="9">
    <location>
        <begin position="59"/>
        <end position="216"/>
    </location>
</feature>
<evidence type="ECO:0000256" key="2">
    <source>
        <dbReference type="ARBA" id="ARBA00007025"/>
    </source>
</evidence>
<dbReference type="Gene3D" id="3.40.50.10810">
    <property type="entry name" value="Tandem AAA-ATPase domain"/>
    <property type="match status" value="1"/>
</dbReference>
<evidence type="ECO:0000313" key="12">
    <source>
        <dbReference type="EMBL" id="CAB3380044.1"/>
    </source>
</evidence>
<dbReference type="InterPro" id="IPR044573">
    <property type="entry name" value="ARIP4_DEXHc"/>
</dbReference>